<dbReference type="SUPFAM" id="SSF52047">
    <property type="entry name" value="RNI-like"/>
    <property type="match status" value="1"/>
</dbReference>
<dbReference type="EMBL" id="LT934115">
    <property type="protein sequence ID" value="VAH67302.1"/>
    <property type="molecule type" value="Genomic_DNA"/>
</dbReference>
<dbReference type="PROSITE" id="PS50181">
    <property type="entry name" value="FBOX"/>
    <property type="match status" value="1"/>
</dbReference>
<evidence type="ECO:0000256" key="8">
    <source>
        <dbReference type="SAM" id="MobiDB-lite"/>
    </source>
</evidence>
<sequence>MFLLFFFQVPVGVRKRLNFYRSRFFWQSDELKRKYRLSKWDIIYRPKDQGDLGIENLEVKNICLLSKWLFKLSSEAEATWAQILRNKYLHAKTLPQVTVRPSDSPFWKGLMRVKQLFFNKTRFIVGNGANTRFWEDTWLGENPLALQYPTLYNIVQRREAYVATILQSTPLNISFRRTLVGNRWEAWLHLVRRFMDVQLSQQPDRLYWKLTKNGVLSVKYMYLDVINSSVIPSSMYVWKVKVVFRATAFIRMWSLLTPTEARECLVTASTRWKMVARDIFNRKLIGARHYGKKASSPRDDVGHGTHCVSTAAGAAVEGADYYGLRSAPSTRTRTRGASSSSAPPATTGPTPTHVANSAPWILTVAASTIDRAFQSSIVLGNGKVLKVRVAIAIAVLHCFVSLNLNATRHAMSGSRHKLLNQSLGGERYPLVFGAQAAARRATVAEASNCSPGSLRARKVDGKILVCVATDLTVSRRIKKLVAEDLITANFLAPFPDTPAVARSYTATSPATCDDDYHLERVLLLDRKAAQELYSSNALSFFLALHEGRSPPSEMPTSSPSFVSAEEEMRNWAELPPDAISTILQKLDHVDILMGAGQVCRSWRGAARDEPELWRRIDMLGHADLSPELNLHGMAQAAVRRSAGRCEAFWGDYTDDHDFLLYLADQAPSLKSLRLISRYNFDKVLKEMIVKFPLLEELELSLCSDVGESGVFGVVGKACPQLKRFRLNKDVFYDFEASDNDRDDEAMGIATMHELRSLQLFANRLTNKGLTAILHNCRHLESLDIRHCFNVCMDNTLRAKCDRISTLRLILPRLSDVRMRGQFVRRQTSDRGFPRIISSSSMDAQDDLSAIENQVCKLSDVRMRGQFVRRQTSDRIISSSSMDSRGDLSAIENQVRKLIDDLRSDSIEGQRSATSEIRLLAKHNMENRIVIADCGAINLLVGLLHSPDAKIQENAVTSLLNLSISDNNKIAIVNAYAIDPLIHVLETGNPEAKENSAATLSSLSVIKENKVRVGRSGAVKPLVDLLVSGTPQGKRDAAIALSYLSIIHENKGRIVQADAVKQLVKLMDPALGMIDKAVAVLANLAMIPEGRTAIGETRGIPALVEVVELGSPRGKENAAAALLQLCTNSSRYCSVVLKEGAVPPLVTLSQSGTLRARETVCHFLQQNLHLEENHLQNHFAKNMYLLQAQALLSYFRSQRHGSSLSVSKWLTGAAYL</sequence>
<gene>
    <name evidence="10" type="ORF">TRITD_3Av1G236800</name>
</gene>
<dbReference type="SUPFAM" id="SSF81383">
    <property type="entry name" value="F-box domain"/>
    <property type="match status" value="1"/>
</dbReference>
<dbReference type="Gene3D" id="3.50.30.30">
    <property type="match status" value="1"/>
</dbReference>
<dbReference type="InterPro" id="IPR036047">
    <property type="entry name" value="F-box-like_dom_sf"/>
</dbReference>
<evidence type="ECO:0000256" key="5">
    <source>
        <dbReference type="ARBA" id="ARBA00022737"/>
    </source>
</evidence>
<dbReference type="GO" id="GO:0004252">
    <property type="term" value="F:serine-type endopeptidase activity"/>
    <property type="evidence" value="ECO:0007669"/>
    <property type="project" value="InterPro"/>
</dbReference>
<dbReference type="GO" id="GO:0006508">
    <property type="term" value="P:proteolysis"/>
    <property type="evidence" value="ECO:0007669"/>
    <property type="project" value="InterPro"/>
</dbReference>
<comment type="pathway">
    <text evidence="2">Protein modification; protein ubiquitination.</text>
</comment>
<evidence type="ECO:0000256" key="4">
    <source>
        <dbReference type="ARBA" id="ARBA00022679"/>
    </source>
</evidence>
<dbReference type="InterPro" id="IPR001810">
    <property type="entry name" value="F-box_dom"/>
</dbReference>
<evidence type="ECO:0000256" key="6">
    <source>
        <dbReference type="ARBA" id="ARBA00022786"/>
    </source>
</evidence>
<evidence type="ECO:0000256" key="3">
    <source>
        <dbReference type="ARBA" id="ARBA00012483"/>
    </source>
</evidence>
<dbReference type="Gene3D" id="3.40.50.200">
    <property type="entry name" value="Peptidase S8/S53 domain"/>
    <property type="match status" value="2"/>
</dbReference>
<dbReference type="Gramene" id="TRITD3Av1G236800.1">
    <property type="protein sequence ID" value="TRITD3Av1G236800.1"/>
    <property type="gene ID" value="TRITD3Av1G236800"/>
</dbReference>
<dbReference type="Gene3D" id="1.25.10.10">
    <property type="entry name" value="Leucine-rich Repeat Variant"/>
    <property type="match status" value="1"/>
</dbReference>
<dbReference type="InterPro" id="IPR058678">
    <property type="entry name" value="ARM_PUB"/>
</dbReference>
<feature type="repeat" description="ARM" evidence="7">
    <location>
        <begin position="934"/>
        <end position="976"/>
    </location>
</feature>
<dbReference type="OMA" id="NGANTRF"/>
<evidence type="ECO:0000313" key="11">
    <source>
        <dbReference type="Proteomes" id="UP000324705"/>
    </source>
</evidence>
<dbReference type="InterPro" id="IPR011989">
    <property type="entry name" value="ARM-like"/>
</dbReference>
<evidence type="ECO:0000256" key="1">
    <source>
        <dbReference type="ARBA" id="ARBA00000900"/>
    </source>
</evidence>
<feature type="repeat" description="ARM" evidence="7">
    <location>
        <begin position="1057"/>
        <end position="1098"/>
    </location>
</feature>
<dbReference type="GO" id="GO:0061630">
    <property type="term" value="F:ubiquitin protein ligase activity"/>
    <property type="evidence" value="ECO:0007669"/>
    <property type="project" value="UniProtKB-EC"/>
</dbReference>
<evidence type="ECO:0000259" key="9">
    <source>
        <dbReference type="PROSITE" id="PS50181"/>
    </source>
</evidence>
<dbReference type="InterPro" id="IPR032675">
    <property type="entry name" value="LRR_dom_sf"/>
</dbReference>
<dbReference type="EC" id="2.3.2.27" evidence="3"/>
<dbReference type="SUPFAM" id="SSF52743">
    <property type="entry name" value="Subtilisin-like"/>
    <property type="match status" value="1"/>
</dbReference>
<dbReference type="InterPro" id="IPR000225">
    <property type="entry name" value="Armadillo"/>
</dbReference>
<dbReference type="Proteomes" id="UP000324705">
    <property type="component" value="Chromosome 3A"/>
</dbReference>
<protein>
    <recommendedName>
        <fullName evidence="3">RING-type E3 ubiquitin transferase</fullName>
        <ecNumber evidence="3">2.3.2.27</ecNumber>
    </recommendedName>
</protein>
<evidence type="ECO:0000256" key="2">
    <source>
        <dbReference type="ARBA" id="ARBA00004906"/>
    </source>
</evidence>
<dbReference type="AlphaFoldDB" id="A0A9R0RWP5"/>
<accession>A0A9R0RWP5</accession>
<dbReference type="Pfam" id="PF25598">
    <property type="entry name" value="ARM_PUB"/>
    <property type="match status" value="1"/>
</dbReference>
<keyword evidence="5" id="KW-0677">Repeat</keyword>
<dbReference type="Gene3D" id="1.20.1280.50">
    <property type="match status" value="1"/>
</dbReference>
<dbReference type="SUPFAM" id="SSF48371">
    <property type="entry name" value="ARM repeat"/>
    <property type="match status" value="1"/>
</dbReference>
<dbReference type="PROSITE" id="PS50176">
    <property type="entry name" value="ARM_REPEAT"/>
    <property type="match status" value="2"/>
</dbReference>
<dbReference type="InterPro" id="IPR016024">
    <property type="entry name" value="ARM-type_fold"/>
</dbReference>
<dbReference type="PANTHER" id="PTHR23315">
    <property type="entry name" value="U BOX DOMAIN-CONTAINING"/>
    <property type="match status" value="1"/>
</dbReference>
<dbReference type="SMART" id="SM00185">
    <property type="entry name" value="ARM"/>
    <property type="match status" value="6"/>
</dbReference>
<feature type="region of interest" description="Disordered" evidence="8">
    <location>
        <begin position="326"/>
        <end position="354"/>
    </location>
</feature>
<keyword evidence="11" id="KW-1185">Reference proteome</keyword>
<dbReference type="FunFam" id="1.25.10.10:FF:000082">
    <property type="entry name" value="RING-type E3 ubiquitin transferase"/>
    <property type="match status" value="1"/>
</dbReference>
<dbReference type="Gene3D" id="3.80.10.10">
    <property type="entry name" value="Ribonuclease Inhibitor"/>
    <property type="match status" value="1"/>
</dbReference>
<evidence type="ECO:0000313" key="10">
    <source>
        <dbReference type="EMBL" id="VAH67302.1"/>
    </source>
</evidence>
<reference evidence="10 11" key="1">
    <citation type="submission" date="2017-09" db="EMBL/GenBank/DDBJ databases">
        <authorList>
            <consortium name="International Durum Wheat Genome Sequencing Consortium (IDWGSC)"/>
            <person name="Milanesi L."/>
        </authorList>
    </citation>
    <scope>NUCLEOTIDE SEQUENCE [LARGE SCALE GENOMIC DNA]</scope>
    <source>
        <strain evidence="11">cv. Svevo</strain>
    </source>
</reference>
<evidence type="ECO:0000256" key="7">
    <source>
        <dbReference type="PROSITE-ProRule" id="PRU00259"/>
    </source>
</evidence>
<comment type="catalytic activity">
    <reaction evidence="1">
        <text>S-ubiquitinyl-[E2 ubiquitin-conjugating enzyme]-L-cysteine + [acceptor protein]-L-lysine = [E2 ubiquitin-conjugating enzyme]-L-cysteine + N(6)-ubiquitinyl-[acceptor protein]-L-lysine.</text>
        <dbReference type="EC" id="2.3.2.27"/>
    </reaction>
</comment>
<dbReference type="Pfam" id="PF12937">
    <property type="entry name" value="F-box-like"/>
    <property type="match status" value="1"/>
</dbReference>
<dbReference type="GO" id="GO:0016567">
    <property type="term" value="P:protein ubiquitination"/>
    <property type="evidence" value="ECO:0007669"/>
    <property type="project" value="UniProtKB-ARBA"/>
</dbReference>
<dbReference type="FunFam" id="1.20.1280.50:FF:000037">
    <property type="entry name" value="F-box protein SKIP19"/>
    <property type="match status" value="1"/>
</dbReference>
<name>A0A9R0RWP5_TRITD</name>
<feature type="domain" description="F-box" evidence="9">
    <location>
        <begin position="568"/>
        <end position="616"/>
    </location>
</feature>
<proteinExistence type="predicted"/>
<dbReference type="PANTHER" id="PTHR23315:SF7">
    <property type="entry name" value="U-BOX DOMAIN-CONTAINING PROTEIN 4"/>
    <property type="match status" value="1"/>
</dbReference>
<organism evidence="10 11">
    <name type="scientific">Triticum turgidum subsp. durum</name>
    <name type="common">Durum wheat</name>
    <name type="synonym">Triticum durum</name>
    <dbReference type="NCBI Taxonomy" id="4567"/>
    <lineage>
        <taxon>Eukaryota</taxon>
        <taxon>Viridiplantae</taxon>
        <taxon>Streptophyta</taxon>
        <taxon>Embryophyta</taxon>
        <taxon>Tracheophyta</taxon>
        <taxon>Spermatophyta</taxon>
        <taxon>Magnoliopsida</taxon>
        <taxon>Liliopsida</taxon>
        <taxon>Poales</taxon>
        <taxon>Poaceae</taxon>
        <taxon>BOP clade</taxon>
        <taxon>Pooideae</taxon>
        <taxon>Triticodae</taxon>
        <taxon>Triticeae</taxon>
        <taxon>Triticinae</taxon>
        <taxon>Triticum</taxon>
    </lineage>
</organism>
<dbReference type="InterPro" id="IPR036852">
    <property type="entry name" value="Peptidase_S8/S53_dom_sf"/>
</dbReference>
<keyword evidence="6" id="KW-0833">Ubl conjugation pathway</keyword>
<keyword evidence="4" id="KW-0808">Transferase</keyword>
<feature type="compositionally biased region" description="Low complexity" evidence="8">
    <location>
        <begin position="326"/>
        <end position="352"/>
    </location>
</feature>